<dbReference type="AlphaFoldDB" id="A0A914P884"/>
<accession>A0A914P884</accession>
<keyword evidence="1" id="KW-1185">Reference proteome</keyword>
<evidence type="ECO:0000313" key="2">
    <source>
        <dbReference type="WBParaSite" id="PDA_v2.g14255.t1"/>
    </source>
</evidence>
<organism evidence="1 2">
    <name type="scientific">Panagrolaimus davidi</name>
    <dbReference type="NCBI Taxonomy" id="227884"/>
    <lineage>
        <taxon>Eukaryota</taxon>
        <taxon>Metazoa</taxon>
        <taxon>Ecdysozoa</taxon>
        <taxon>Nematoda</taxon>
        <taxon>Chromadorea</taxon>
        <taxon>Rhabditida</taxon>
        <taxon>Tylenchina</taxon>
        <taxon>Panagrolaimomorpha</taxon>
        <taxon>Panagrolaimoidea</taxon>
        <taxon>Panagrolaimidae</taxon>
        <taxon>Panagrolaimus</taxon>
    </lineage>
</organism>
<name>A0A914P884_9BILA</name>
<dbReference type="WBParaSite" id="PDA_v2.g14255.t1">
    <property type="protein sequence ID" value="PDA_v2.g14255.t1"/>
    <property type="gene ID" value="PDA_v2.g14255"/>
</dbReference>
<proteinExistence type="predicted"/>
<dbReference type="Proteomes" id="UP000887578">
    <property type="component" value="Unplaced"/>
</dbReference>
<protein>
    <submittedName>
        <fullName evidence="2">Uncharacterized protein</fullName>
    </submittedName>
</protein>
<evidence type="ECO:0000313" key="1">
    <source>
        <dbReference type="Proteomes" id="UP000887578"/>
    </source>
</evidence>
<reference evidence="2" key="1">
    <citation type="submission" date="2022-11" db="UniProtKB">
        <authorList>
            <consortium name="WormBaseParasite"/>
        </authorList>
    </citation>
    <scope>IDENTIFICATION</scope>
</reference>
<sequence>MHDRTHGLVRISAVAKGIISHYQAFEVIAVKVEITNGKDTLTGVFEDNLNISNAVGKNPVEIFSYNGLSQRFIQFNFPRPSTPSRLFEKYGIKYYLCLERDGILSAKHHCLITETDYLIAELDCDGCNFHFKKDTSTYLEITRF</sequence>